<accession>A0ABU4C592</accession>
<name>A0ABU4C592_RHOGO</name>
<dbReference type="EMBL" id="JAWLKB010000065">
    <property type="protein sequence ID" value="MDV6271667.1"/>
    <property type="molecule type" value="Genomic_DNA"/>
</dbReference>
<proteinExistence type="predicted"/>
<comment type="caution">
    <text evidence="1">The sequence shown here is derived from an EMBL/GenBank/DDBJ whole genome shotgun (WGS) entry which is preliminary data.</text>
</comment>
<keyword evidence="2" id="KW-1185">Reference proteome</keyword>
<reference evidence="1 2" key="1">
    <citation type="submission" date="2023-10" db="EMBL/GenBank/DDBJ databases">
        <title>Development of a sustainable strategy for remediation of hydrocarbon-contaminated territories based on the waste exchange concept.</title>
        <authorList>
            <person name="Krivoruchko A."/>
        </authorList>
    </citation>
    <scope>NUCLEOTIDE SEQUENCE [LARGE SCALE GENOMIC DNA]</scope>
    <source>
        <strain evidence="1 2">IEGM 1203</strain>
    </source>
</reference>
<protein>
    <submittedName>
        <fullName evidence="1">Uncharacterized protein</fullName>
    </submittedName>
</protein>
<evidence type="ECO:0000313" key="2">
    <source>
        <dbReference type="Proteomes" id="UP001185927"/>
    </source>
</evidence>
<dbReference type="RefSeq" id="WP_317546280.1">
    <property type="nucleotide sequence ID" value="NZ_JAWLKB010000065.1"/>
</dbReference>
<gene>
    <name evidence="1" type="ORF">R3Q16_34310</name>
</gene>
<evidence type="ECO:0000313" key="1">
    <source>
        <dbReference type="EMBL" id="MDV6271667.1"/>
    </source>
</evidence>
<dbReference type="Proteomes" id="UP001185927">
    <property type="component" value="Unassembled WGS sequence"/>
</dbReference>
<organism evidence="1 2">
    <name type="scientific">Rhodococcus globerulus</name>
    <dbReference type="NCBI Taxonomy" id="33008"/>
    <lineage>
        <taxon>Bacteria</taxon>
        <taxon>Bacillati</taxon>
        <taxon>Actinomycetota</taxon>
        <taxon>Actinomycetes</taxon>
        <taxon>Mycobacteriales</taxon>
        <taxon>Nocardiaceae</taxon>
        <taxon>Rhodococcus</taxon>
    </lineage>
</organism>
<sequence length="59" mass="6076">MSRGFLDHHSTPNIITITEEHKPETLSGAGITARPAAVVVGAAESGFKSDRITAISSAA</sequence>